<name>A0A173MEF1_9BACT</name>
<dbReference type="Pfam" id="PF11751">
    <property type="entry name" value="PorP_SprF"/>
    <property type="match status" value="1"/>
</dbReference>
<protein>
    <submittedName>
        <fullName evidence="2">Type IX secretion system membrane protein, PorP/SprF family</fullName>
    </submittedName>
</protein>
<dbReference type="InterPro" id="IPR019861">
    <property type="entry name" value="PorP/SprF_Bacteroidetes"/>
</dbReference>
<organism evidence="2 3">
    <name type="scientific">Filimonas lacunae</name>
    <dbReference type="NCBI Taxonomy" id="477680"/>
    <lineage>
        <taxon>Bacteria</taxon>
        <taxon>Pseudomonadati</taxon>
        <taxon>Bacteroidota</taxon>
        <taxon>Chitinophagia</taxon>
        <taxon>Chitinophagales</taxon>
        <taxon>Chitinophagaceae</taxon>
        <taxon>Filimonas</taxon>
    </lineage>
</organism>
<keyword evidence="3" id="KW-1185">Reference proteome</keyword>
<proteinExistence type="predicted"/>
<dbReference type="AlphaFoldDB" id="A0A173MEF1"/>
<reference evidence="3" key="1">
    <citation type="submission" date="2017-01" db="EMBL/GenBank/DDBJ databases">
        <authorList>
            <person name="Varghese N."/>
            <person name="Submissions S."/>
        </authorList>
    </citation>
    <scope>NUCLEOTIDE SEQUENCE [LARGE SCALE GENOMIC DNA]</scope>
    <source>
        <strain evidence="3">DSM 21054</strain>
    </source>
</reference>
<keyword evidence="1" id="KW-0732">Signal</keyword>
<evidence type="ECO:0000256" key="1">
    <source>
        <dbReference type="SAM" id="SignalP"/>
    </source>
</evidence>
<dbReference type="RefSeq" id="WP_076382783.1">
    <property type="nucleotide sequence ID" value="NZ_AP017422.1"/>
</dbReference>
<sequence length="296" mass="32557">MKKLLVLILMIFELGLDANAQQDAMYSQYMFNTLAINPAYAGSRNVLSATALYRRQWVGIDGAPKTGTISVDAPVSSKNLGLGLQIISDKIGVTSTTGINTSYAYKIHTGKGTLSVGLQAGWSQYKGDYMSSNLEQGTDVPFKQNVNKSYFNFGTGLYYSTSKWYIGLSAPQLLNNVALVNNQLHMFLAAGYVFPIGDDFKLKPSILLKGVEGAPLEADLNATLWILDLVAVGAQYRTKADVAGMVEVQVLPQLRLGYSYDRSTTTLSNYNSGSHELMVRFEFGFEKDRVLSPRYF</sequence>
<dbReference type="EMBL" id="FTOR01000017">
    <property type="protein sequence ID" value="SIT34552.1"/>
    <property type="molecule type" value="Genomic_DNA"/>
</dbReference>
<dbReference type="OrthoDB" id="626665at2"/>
<feature type="signal peptide" evidence="1">
    <location>
        <begin position="1"/>
        <end position="20"/>
    </location>
</feature>
<feature type="chain" id="PRO_5030022834" evidence="1">
    <location>
        <begin position="21"/>
        <end position="296"/>
    </location>
</feature>
<evidence type="ECO:0000313" key="3">
    <source>
        <dbReference type="Proteomes" id="UP000186917"/>
    </source>
</evidence>
<dbReference type="STRING" id="477680.SAMN05421788_11728"/>
<dbReference type="KEGG" id="fln:FLA_1909"/>
<dbReference type="NCBIfam" id="TIGR03519">
    <property type="entry name" value="T9SS_PorP_fam"/>
    <property type="match status" value="1"/>
</dbReference>
<evidence type="ECO:0000313" key="2">
    <source>
        <dbReference type="EMBL" id="SIT34552.1"/>
    </source>
</evidence>
<dbReference type="Proteomes" id="UP000186917">
    <property type="component" value="Unassembled WGS sequence"/>
</dbReference>
<accession>A0A173MEF1</accession>
<gene>
    <name evidence="2" type="ORF">SAMN05421788_11728</name>
</gene>